<keyword evidence="2" id="KW-1185">Reference proteome</keyword>
<dbReference type="Proteomes" id="UP000001745">
    <property type="component" value="Unassembled WGS sequence"/>
</dbReference>
<evidence type="ECO:0000313" key="1">
    <source>
        <dbReference type="EMBL" id="EED16713.1"/>
    </source>
</evidence>
<dbReference type="PhylomeDB" id="B8MFH9"/>
<dbReference type="InParanoid" id="B8MFH9"/>
<dbReference type="OrthoDB" id="5153884at2759"/>
<accession>B8MFH9</accession>
<gene>
    <name evidence="1" type="ORF">TSTA_017870</name>
</gene>
<dbReference type="GeneID" id="8109044"/>
<protein>
    <submittedName>
        <fullName evidence="1">Uncharacterized protein</fullName>
    </submittedName>
</protein>
<dbReference type="HOGENOM" id="CLU_489313_0_0_1"/>
<reference evidence="2" key="1">
    <citation type="journal article" date="2015" name="Genome Announc.">
        <title>Genome sequence of the AIDS-associated pathogen Penicillium marneffei (ATCC18224) and its near taxonomic relative Talaromyces stipitatus (ATCC10500).</title>
        <authorList>
            <person name="Nierman W.C."/>
            <person name="Fedorova-Abrams N.D."/>
            <person name="Andrianopoulos A."/>
        </authorList>
    </citation>
    <scope>NUCLEOTIDE SEQUENCE [LARGE SCALE GENOMIC DNA]</scope>
    <source>
        <strain evidence="2">ATCC 10500 / CBS 375.48 / QM 6759 / NRRL 1006</strain>
    </source>
</reference>
<dbReference type="eggNOG" id="ENOG502SWX9">
    <property type="taxonomic scope" value="Eukaryota"/>
</dbReference>
<organism evidence="1 2">
    <name type="scientific">Talaromyces stipitatus (strain ATCC 10500 / CBS 375.48 / QM 6759 / NRRL 1006)</name>
    <name type="common">Penicillium stipitatum</name>
    <dbReference type="NCBI Taxonomy" id="441959"/>
    <lineage>
        <taxon>Eukaryota</taxon>
        <taxon>Fungi</taxon>
        <taxon>Dikarya</taxon>
        <taxon>Ascomycota</taxon>
        <taxon>Pezizomycotina</taxon>
        <taxon>Eurotiomycetes</taxon>
        <taxon>Eurotiomycetidae</taxon>
        <taxon>Eurotiales</taxon>
        <taxon>Trichocomaceae</taxon>
        <taxon>Talaromyces</taxon>
        <taxon>Talaromyces sect. Talaromyces</taxon>
    </lineage>
</organism>
<sequence length="557" mass="64306">MSLRHANVVPCLNNIAYYSKEADLLPANPVLGILHFTFHSEVDVSESSQAASILWRKSLKFVSTIFGFQSLYWAPIIHNSPCQQIIVLIQWDSGRGWKLFQFSLGFSMMLGYVQSVFNRCIQLALPSDLLHFDSVLEMISFQFPTMLSTSQIDMEPVFKDKWETEFVPYLSTSTAMAQLSHACGEWVEWFDIHVRTMFFWKPDTQLGNKDNIADQIAEMGKYATDVVSVYTSQLNQASSETFQLQASDLLQVTVQSQDLMKVNQHFQNPVKPEFNLDDSTLRREDLLYSESIREVKRNERIACGPAGFWYPMGHISQHNLHQEKYDAEINMKMISFRARIGNAPVDSLFEGLEGSFFQFLERLPNKPMLELRINRKIPCRATPLTLLLYQGARDGSLMTFILHRQIRASKAGGRNSYQFSAAIREALKKSSTATLPNELKPSMIFWAILSICYGHYPSASLFSTWSWKKKIPGQLQTGWKNRDVHRRQYHGLFLTYPGLRISQNKHPMLCEFCHFGFIQKRILVKYELRHHAGKTILIGRGDTWWYQVCYTTRPIVR</sequence>
<dbReference type="VEuPathDB" id="FungiDB:TSTA_017870"/>
<proteinExistence type="predicted"/>
<evidence type="ECO:0000313" key="2">
    <source>
        <dbReference type="Proteomes" id="UP000001745"/>
    </source>
</evidence>
<dbReference type="RefSeq" id="XP_002483947.1">
    <property type="nucleotide sequence ID" value="XM_002483902.1"/>
</dbReference>
<dbReference type="AlphaFoldDB" id="B8MFH9"/>
<name>B8MFH9_TALSN</name>
<dbReference type="EMBL" id="EQ962656">
    <property type="protein sequence ID" value="EED16713.1"/>
    <property type="molecule type" value="Genomic_DNA"/>
</dbReference>